<dbReference type="AlphaFoldDB" id="A0A1I2TWU0"/>
<evidence type="ECO:0000256" key="1">
    <source>
        <dbReference type="SAM" id="Phobius"/>
    </source>
</evidence>
<keyword evidence="1" id="KW-1133">Transmembrane helix</keyword>
<organism evidence="2 3">
    <name type="scientific">Corynebacterium spheniscorum</name>
    <dbReference type="NCBI Taxonomy" id="185761"/>
    <lineage>
        <taxon>Bacteria</taxon>
        <taxon>Bacillati</taxon>
        <taxon>Actinomycetota</taxon>
        <taxon>Actinomycetes</taxon>
        <taxon>Mycobacteriales</taxon>
        <taxon>Corynebacteriaceae</taxon>
        <taxon>Corynebacterium</taxon>
    </lineage>
</organism>
<dbReference type="EMBL" id="FOPJ01000010">
    <property type="protein sequence ID" value="SFG69365.1"/>
    <property type="molecule type" value="Genomic_DNA"/>
</dbReference>
<sequence>MTTSGAADTSGFSHTPGADAYDYKPSTAAFPPVTAPNHFNAAGVNTGYLVTTNGEGNGYAINTVEDNNSWAVWSFGLALVGAVAVISLGYAYVGIALAVLGAFAGFGGLVKGVAMHSGKPRFGRSMAGLFLSMIVFFLGVVLMLVVDQI</sequence>
<proteinExistence type="predicted"/>
<reference evidence="2 3" key="1">
    <citation type="submission" date="2016-10" db="EMBL/GenBank/DDBJ databases">
        <authorList>
            <person name="de Groot N.N."/>
        </authorList>
    </citation>
    <scope>NUCLEOTIDE SEQUENCE [LARGE SCALE GENOMIC DNA]</scope>
    <source>
        <strain>J11</strain>
        <strain evidence="3">PG 39</strain>
    </source>
</reference>
<accession>A0A1I2TWU0</accession>
<protein>
    <submittedName>
        <fullName evidence="2">Uncharacterized protein</fullName>
    </submittedName>
</protein>
<dbReference type="RefSeq" id="WP_092286292.1">
    <property type="nucleotide sequence ID" value="NZ_FOPJ01000010.1"/>
</dbReference>
<keyword evidence="1" id="KW-0472">Membrane</keyword>
<feature type="transmembrane region" description="Helical" evidence="1">
    <location>
        <begin position="95"/>
        <end position="114"/>
    </location>
</feature>
<feature type="transmembrane region" description="Helical" evidence="1">
    <location>
        <begin position="126"/>
        <end position="146"/>
    </location>
</feature>
<keyword evidence="3" id="KW-1185">Reference proteome</keyword>
<evidence type="ECO:0000313" key="3">
    <source>
        <dbReference type="Proteomes" id="UP000199065"/>
    </source>
</evidence>
<keyword evidence="1" id="KW-0812">Transmembrane</keyword>
<dbReference type="Proteomes" id="UP000199065">
    <property type="component" value="Unassembled WGS sequence"/>
</dbReference>
<name>A0A1I2TWU0_9CORY</name>
<feature type="transmembrane region" description="Helical" evidence="1">
    <location>
        <begin position="70"/>
        <end position="89"/>
    </location>
</feature>
<gene>
    <name evidence="2" type="ORF">SAMN05660282_01656</name>
</gene>
<evidence type="ECO:0000313" key="2">
    <source>
        <dbReference type="EMBL" id="SFG69365.1"/>
    </source>
</evidence>